<gene>
    <name evidence="1" type="ORF">SAMN02745702_01835</name>
</gene>
<dbReference type="Pfam" id="PF20551">
    <property type="entry name" value="DUF6765"/>
    <property type="match status" value="1"/>
</dbReference>
<accession>A0A1T4W851</accession>
<dbReference type="Proteomes" id="UP000189733">
    <property type="component" value="Unassembled WGS sequence"/>
</dbReference>
<dbReference type="STRING" id="1121442.SAMN02745702_01835"/>
<proteinExistence type="predicted"/>
<reference evidence="1 2" key="1">
    <citation type="submission" date="2017-02" db="EMBL/GenBank/DDBJ databases">
        <authorList>
            <person name="Peterson S.W."/>
        </authorList>
    </citation>
    <scope>NUCLEOTIDE SEQUENCE [LARGE SCALE GENOMIC DNA]</scope>
    <source>
        <strain evidence="1 2">DSM 18034</strain>
    </source>
</reference>
<dbReference type="EMBL" id="FUYA01000005">
    <property type="protein sequence ID" value="SKA73289.1"/>
    <property type="molecule type" value="Genomic_DNA"/>
</dbReference>
<dbReference type="RefSeq" id="WP_078685116.1">
    <property type="nucleotide sequence ID" value="NZ_FUYA01000005.1"/>
</dbReference>
<dbReference type="InterPro" id="IPR046653">
    <property type="entry name" value="DUF6765"/>
</dbReference>
<name>A0A1T4W851_9BACT</name>
<dbReference type="OrthoDB" id="569000at2"/>
<sequence>MQIDFHHTVSYVVAREAGFGHEDASQIAYAAQYVDDAVNSHPVRFDDGEMFARICSAHEMLDYRNFKELANHLVWIPFHFLPGNTNEQGHPAERFVCKPDSEVAREMVRACIRDADAQYALMRLGVTLHVYADTWAHQEFAGINHPHNDIRDIRHESDATRPWFQKICTYFGDCFDKATGQFVGDALPLGHGAALSYPDLPYLSWSYQDAYGHRHTRNNTLEFLHAADMMCRAARAFRTRNAQFENTEGLSDSALALIRMNFEKFTEEDGNSRHENWLRSLREDFGYEVVPQYIHKGPNSWQFQALGRAVASTPQGPEFHMWDGFYRSSWKLFHDALAAHQYDVLRRILPQFGILAA</sequence>
<evidence type="ECO:0000313" key="2">
    <source>
        <dbReference type="Proteomes" id="UP000189733"/>
    </source>
</evidence>
<evidence type="ECO:0000313" key="1">
    <source>
        <dbReference type="EMBL" id="SKA73289.1"/>
    </source>
</evidence>
<dbReference type="AlphaFoldDB" id="A0A1T4W851"/>
<protein>
    <submittedName>
        <fullName evidence="1">Uncharacterized protein</fullName>
    </submittedName>
</protein>
<keyword evidence="2" id="KW-1185">Reference proteome</keyword>
<organism evidence="1 2">
    <name type="scientific">Desulfobaculum bizertense DSM 18034</name>
    <dbReference type="NCBI Taxonomy" id="1121442"/>
    <lineage>
        <taxon>Bacteria</taxon>
        <taxon>Pseudomonadati</taxon>
        <taxon>Thermodesulfobacteriota</taxon>
        <taxon>Desulfovibrionia</taxon>
        <taxon>Desulfovibrionales</taxon>
        <taxon>Desulfovibrionaceae</taxon>
        <taxon>Desulfobaculum</taxon>
    </lineage>
</organism>